<dbReference type="AlphaFoldDB" id="A0A1H3T224"/>
<gene>
    <name evidence="10" type="primary">miaA</name>
    <name evidence="15" type="ORF">SAMN05216554_3918</name>
</gene>
<keyword evidence="7 10" id="KW-0067">ATP-binding</keyword>
<evidence type="ECO:0000256" key="8">
    <source>
        <dbReference type="ARBA" id="ARBA00022842"/>
    </source>
</evidence>
<keyword evidence="5 10" id="KW-0819">tRNA processing</keyword>
<evidence type="ECO:0000256" key="14">
    <source>
        <dbReference type="SAM" id="MobiDB-lite"/>
    </source>
</evidence>
<dbReference type="Proteomes" id="UP000198891">
    <property type="component" value="Unassembled WGS sequence"/>
</dbReference>
<keyword evidence="6 10" id="KW-0547">Nucleotide-binding</keyword>
<dbReference type="GO" id="GO:0052381">
    <property type="term" value="F:tRNA dimethylallyltransferase activity"/>
    <property type="evidence" value="ECO:0007669"/>
    <property type="project" value="UniProtKB-UniRule"/>
</dbReference>
<dbReference type="HAMAP" id="MF_00185">
    <property type="entry name" value="IPP_trans"/>
    <property type="match status" value="1"/>
</dbReference>
<sequence>MPAAAEPPARRAPVGRPADDPSIAFAPAGSSEGDEDVDPASAARNATDPSRSTDSPAGDRPALPASMAGAVAGPSAGALPFGSVGADPSVAAGVDAASGRAEVVAVVGATGTGKSELSLAIAERLAAAGGAAEVVNADAMQLYRGMDIGTAKLSEADRRGIPHHLLDVLEVTDEASVAAYQRDARAAVDDILARGRTPILVGGSGLYVSSVLFDFRFPARDEEVRARLESELSENGVRVMYERLKAIDPVAARSIGQFNGRRLVRALEVVELTGSPVAGTLPDEPVLWRPATIIRLGVERSRLVPRLDARVERMWAAGLVEEVASLAAHGLRDGTTAARAIGYAQALAQFDGTMSEAEAIAEAQALTRRYARRQVSWFKRYPDALDVDALAPPDLDRAVTHAAAAVAPA</sequence>
<dbReference type="PANTHER" id="PTHR11088:SF60">
    <property type="entry name" value="TRNA DIMETHYLALLYLTRANSFERASE"/>
    <property type="match status" value="1"/>
</dbReference>
<evidence type="ECO:0000256" key="11">
    <source>
        <dbReference type="RuleBase" id="RU003783"/>
    </source>
</evidence>
<feature type="binding site" evidence="10">
    <location>
        <begin position="108"/>
        <end position="115"/>
    </location>
    <ligand>
        <name>ATP</name>
        <dbReference type="ChEBI" id="CHEBI:30616"/>
    </ligand>
</feature>
<keyword evidence="16" id="KW-1185">Reference proteome</keyword>
<dbReference type="Gene3D" id="3.40.50.300">
    <property type="entry name" value="P-loop containing nucleotide triphosphate hydrolases"/>
    <property type="match status" value="1"/>
</dbReference>
<evidence type="ECO:0000313" key="15">
    <source>
        <dbReference type="EMBL" id="SDZ44292.1"/>
    </source>
</evidence>
<feature type="compositionally biased region" description="Low complexity" evidence="14">
    <location>
        <begin position="1"/>
        <end position="16"/>
    </location>
</feature>
<dbReference type="SUPFAM" id="SSF52540">
    <property type="entry name" value="P-loop containing nucleoside triphosphate hydrolases"/>
    <property type="match status" value="1"/>
</dbReference>
<dbReference type="FunFam" id="1.10.20.140:FF:000001">
    <property type="entry name" value="tRNA dimethylallyltransferase"/>
    <property type="match status" value="1"/>
</dbReference>
<comment type="function">
    <text evidence="2 10 12">Catalyzes the transfer of a dimethylallyl group onto the adenine at position 37 in tRNAs that read codons beginning with uridine, leading to the formation of N6-(dimethylallyl)adenosine (i(6)A).</text>
</comment>
<feature type="region of interest" description="Disordered" evidence="14">
    <location>
        <begin position="1"/>
        <end position="69"/>
    </location>
</feature>
<comment type="similarity">
    <text evidence="3 10 13">Belongs to the IPP transferase family.</text>
</comment>
<organism evidence="15 16">
    <name type="scientific">Herbiconiux ginsengi</name>
    <dbReference type="NCBI Taxonomy" id="381665"/>
    <lineage>
        <taxon>Bacteria</taxon>
        <taxon>Bacillati</taxon>
        <taxon>Actinomycetota</taxon>
        <taxon>Actinomycetes</taxon>
        <taxon>Micrococcales</taxon>
        <taxon>Microbacteriaceae</taxon>
        <taxon>Herbiconiux</taxon>
    </lineage>
</organism>
<evidence type="ECO:0000313" key="16">
    <source>
        <dbReference type="Proteomes" id="UP000198891"/>
    </source>
</evidence>
<comment type="caution">
    <text evidence="10">Lacks conserved residue(s) required for the propagation of feature annotation.</text>
</comment>
<evidence type="ECO:0000256" key="4">
    <source>
        <dbReference type="ARBA" id="ARBA00022679"/>
    </source>
</evidence>
<dbReference type="EC" id="2.5.1.75" evidence="10"/>
<dbReference type="InterPro" id="IPR039657">
    <property type="entry name" value="Dimethylallyltransferase"/>
</dbReference>
<evidence type="ECO:0000256" key="7">
    <source>
        <dbReference type="ARBA" id="ARBA00022840"/>
    </source>
</evidence>
<keyword evidence="4 10" id="KW-0808">Transferase</keyword>
<evidence type="ECO:0000256" key="3">
    <source>
        <dbReference type="ARBA" id="ARBA00005842"/>
    </source>
</evidence>
<dbReference type="NCBIfam" id="TIGR00174">
    <property type="entry name" value="miaA"/>
    <property type="match status" value="1"/>
</dbReference>
<evidence type="ECO:0000256" key="6">
    <source>
        <dbReference type="ARBA" id="ARBA00022741"/>
    </source>
</evidence>
<comment type="cofactor">
    <cofactor evidence="1 10">
        <name>Mg(2+)</name>
        <dbReference type="ChEBI" id="CHEBI:18420"/>
    </cofactor>
</comment>
<evidence type="ECO:0000256" key="1">
    <source>
        <dbReference type="ARBA" id="ARBA00001946"/>
    </source>
</evidence>
<feature type="site" description="Interaction with substrate tRNA" evidence="10">
    <location>
        <position position="204"/>
    </location>
</feature>
<reference evidence="15 16" key="1">
    <citation type="submission" date="2016-10" db="EMBL/GenBank/DDBJ databases">
        <authorList>
            <person name="de Groot N.N."/>
        </authorList>
    </citation>
    <scope>NUCLEOTIDE SEQUENCE [LARGE SCALE GENOMIC DNA]</scope>
    <source>
        <strain evidence="15 16">CGMCC 4.3491</strain>
    </source>
</reference>
<comment type="catalytic activity">
    <reaction evidence="9 10 11">
        <text>adenosine(37) in tRNA + dimethylallyl diphosphate = N(6)-dimethylallyladenosine(37) in tRNA + diphosphate</text>
        <dbReference type="Rhea" id="RHEA:26482"/>
        <dbReference type="Rhea" id="RHEA-COMP:10162"/>
        <dbReference type="Rhea" id="RHEA-COMP:10375"/>
        <dbReference type="ChEBI" id="CHEBI:33019"/>
        <dbReference type="ChEBI" id="CHEBI:57623"/>
        <dbReference type="ChEBI" id="CHEBI:74411"/>
        <dbReference type="ChEBI" id="CHEBI:74415"/>
        <dbReference type="EC" id="2.5.1.75"/>
    </reaction>
</comment>
<dbReference type="Pfam" id="PF01715">
    <property type="entry name" value="IPPT"/>
    <property type="match status" value="1"/>
</dbReference>
<evidence type="ECO:0000256" key="13">
    <source>
        <dbReference type="RuleBase" id="RU003785"/>
    </source>
</evidence>
<proteinExistence type="inferred from homology"/>
<accession>A0A1H3T224</accession>
<dbReference type="GO" id="GO:0006400">
    <property type="term" value="P:tRNA modification"/>
    <property type="evidence" value="ECO:0007669"/>
    <property type="project" value="TreeGrafter"/>
</dbReference>
<evidence type="ECO:0000256" key="9">
    <source>
        <dbReference type="ARBA" id="ARBA00049563"/>
    </source>
</evidence>
<dbReference type="Gene3D" id="1.10.20.140">
    <property type="match status" value="1"/>
</dbReference>
<keyword evidence="8 10" id="KW-0460">Magnesium</keyword>
<evidence type="ECO:0000256" key="2">
    <source>
        <dbReference type="ARBA" id="ARBA00003213"/>
    </source>
</evidence>
<dbReference type="InterPro" id="IPR018022">
    <property type="entry name" value="IPT"/>
</dbReference>
<evidence type="ECO:0000256" key="5">
    <source>
        <dbReference type="ARBA" id="ARBA00022694"/>
    </source>
</evidence>
<feature type="site" description="Interaction with substrate tRNA" evidence="10">
    <location>
        <position position="225"/>
    </location>
</feature>
<dbReference type="InterPro" id="IPR027417">
    <property type="entry name" value="P-loop_NTPase"/>
</dbReference>
<dbReference type="PANTHER" id="PTHR11088">
    <property type="entry name" value="TRNA DIMETHYLALLYLTRANSFERASE"/>
    <property type="match status" value="1"/>
</dbReference>
<comment type="subunit">
    <text evidence="10">Monomer.</text>
</comment>
<dbReference type="GO" id="GO:0005524">
    <property type="term" value="F:ATP binding"/>
    <property type="evidence" value="ECO:0007669"/>
    <property type="project" value="UniProtKB-UniRule"/>
</dbReference>
<dbReference type="STRING" id="381665.SAMN05216554_3918"/>
<evidence type="ECO:0000256" key="12">
    <source>
        <dbReference type="RuleBase" id="RU003784"/>
    </source>
</evidence>
<name>A0A1H3T224_9MICO</name>
<feature type="binding site" evidence="10">
    <location>
        <begin position="110"/>
        <end position="115"/>
    </location>
    <ligand>
        <name>substrate</name>
    </ligand>
</feature>
<evidence type="ECO:0000256" key="10">
    <source>
        <dbReference type="HAMAP-Rule" id="MF_00185"/>
    </source>
</evidence>
<protein>
    <recommendedName>
        <fullName evidence="10">tRNA dimethylallyltransferase</fullName>
        <ecNumber evidence="10">2.5.1.75</ecNumber>
    </recommendedName>
    <alternativeName>
        <fullName evidence="10">Dimethylallyl diphosphate:tRNA dimethylallyltransferase</fullName>
        <shortName evidence="10">DMAPP:tRNA dimethylallyltransferase</shortName>
        <shortName evidence="10">DMATase</shortName>
    </alternativeName>
    <alternativeName>
        <fullName evidence="10">Isopentenyl-diphosphate:tRNA isopentenyltransferase</fullName>
        <shortName evidence="10">IPP transferase</shortName>
        <shortName evidence="10">IPPT</shortName>
        <shortName evidence="10">IPTase</shortName>
    </alternativeName>
</protein>
<dbReference type="EMBL" id="FNPZ01000004">
    <property type="protein sequence ID" value="SDZ44292.1"/>
    <property type="molecule type" value="Genomic_DNA"/>
</dbReference>